<dbReference type="SUPFAM" id="SSF51905">
    <property type="entry name" value="FAD/NAD(P)-binding domain"/>
    <property type="match status" value="1"/>
</dbReference>
<evidence type="ECO:0000256" key="3">
    <source>
        <dbReference type="ARBA" id="ARBA00022630"/>
    </source>
</evidence>
<keyword evidence="8" id="KW-1185">Reference proteome</keyword>
<dbReference type="InterPro" id="IPR036188">
    <property type="entry name" value="FAD/NAD-bd_sf"/>
</dbReference>
<dbReference type="EMBL" id="FNKK01000002">
    <property type="protein sequence ID" value="SDR18854.1"/>
    <property type="molecule type" value="Genomic_DNA"/>
</dbReference>
<accession>A0A1H1H091</accession>
<keyword evidence="3" id="KW-0285">Flavoprotein</keyword>
<dbReference type="InterPro" id="IPR051169">
    <property type="entry name" value="NADH-Q_oxidoreductase"/>
</dbReference>
<dbReference type="STRING" id="35622.SAMN04489764_3957"/>
<sequence length="371" mass="39327">MDSHIVVLGAGYAGLIAAKAAAKKTGAKVTLVNERDRFVERVRAHQLAAGQRLRELSLSDLVAGSGVRLVVDRVTGIDADAKTVRLAGAPEEVRYDTLIYALGGRADLGSVPGVAEHAETVSGLEDSQRLRARLAHGGTVAVVGGGLTGIETAAELAESHPEATVRLVTDGMLGEKLSRRGRDHLWRTFHRLGVEVTEHAQVAKVAGDGVWLEDGGHISADTVVWATGFRVPDLAREAGFAVDRDGRMVVDDTMRSVSHPEVYGVGDAAAIPAGPGGQTLRMACATGLPSGQKAAYAIAARMAGRTPKPLRFRYAQQCISLGRRDGLIQFVHPDDSPREAVLTGRTAARVKETIVRATIIAMRHPTMPTNL</sequence>
<name>A0A1H1H091_9ACTN</name>
<comment type="cofactor">
    <cofactor evidence="1">
        <name>FAD</name>
        <dbReference type="ChEBI" id="CHEBI:57692"/>
    </cofactor>
</comment>
<organism evidence="7 8">
    <name type="scientific">Thermostaphylospora chromogena</name>
    <dbReference type="NCBI Taxonomy" id="35622"/>
    <lineage>
        <taxon>Bacteria</taxon>
        <taxon>Bacillati</taxon>
        <taxon>Actinomycetota</taxon>
        <taxon>Actinomycetes</taxon>
        <taxon>Streptosporangiales</taxon>
        <taxon>Thermomonosporaceae</taxon>
        <taxon>Thermostaphylospora</taxon>
    </lineage>
</organism>
<dbReference type="Pfam" id="PF07992">
    <property type="entry name" value="Pyr_redox_2"/>
    <property type="match status" value="1"/>
</dbReference>
<dbReference type="PRINTS" id="PR00469">
    <property type="entry name" value="PNDRDTASEII"/>
</dbReference>
<feature type="domain" description="FAD/NAD(P)-binding" evidence="6">
    <location>
        <begin position="4"/>
        <end position="274"/>
    </location>
</feature>
<dbReference type="GO" id="GO:0003955">
    <property type="term" value="F:NAD(P)H dehydrogenase (quinone) activity"/>
    <property type="evidence" value="ECO:0007669"/>
    <property type="project" value="TreeGrafter"/>
</dbReference>
<dbReference type="Gene3D" id="3.50.50.100">
    <property type="match status" value="1"/>
</dbReference>
<dbReference type="PANTHER" id="PTHR42913:SF3">
    <property type="entry name" value="64 KDA MITOCHONDRIAL NADH DEHYDROGENASE (EUROFUNG)"/>
    <property type="match status" value="1"/>
</dbReference>
<keyword evidence="5" id="KW-0560">Oxidoreductase</keyword>
<evidence type="ECO:0000256" key="5">
    <source>
        <dbReference type="ARBA" id="ARBA00023002"/>
    </source>
</evidence>
<dbReference type="PANTHER" id="PTHR42913">
    <property type="entry name" value="APOPTOSIS-INDUCING FACTOR 1"/>
    <property type="match status" value="1"/>
</dbReference>
<comment type="similarity">
    <text evidence="2">Belongs to the NADH dehydrogenase family.</text>
</comment>
<evidence type="ECO:0000313" key="8">
    <source>
        <dbReference type="Proteomes" id="UP000217103"/>
    </source>
</evidence>
<dbReference type="InterPro" id="IPR023753">
    <property type="entry name" value="FAD/NAD-binding_dom"/>
</dbReference>
<gene>
    <name evidence="7" type="ORF">SAMN04489764_3957</name>
</gene>
<evidence type="ECO:0000256" key="1">
    <source>
        <dbReference type="ARBA" id="ARBA00001974"/>
    </source>
</evidence>
<dbReference type="Proteomes" id="UP000217103">
    <property type="component" value="Unassembled WGS sequence"/>
</dbReference>
<evidence type="ECO:0000259" key="6">
    <source>
        <dbReference type="Pfam" id="PF07992"/>
    </source>
</evidence>
<reference evidence="7 8" key="1">
    <citation type="submission" date="2016-10" db="EMBL/GenBank/DDBJ databases">
        <authorList>
            <person name="de Groot N.N."/>
        </authorList>
    </citation>
    <scope>NUCLEOTIDE SEQUENCE [LARGE SCALE GENOMIC DNA]</scope>
    <source>
        <strain evidence="7 8">DSM 43794</strain>
    </source>
</reference>
<dbReference type="PRINTS" id="PR00368">
    <property type="entry name" value="FADPNR"/>
</dbReference>
<evidence type="ECO:0000256" key="2">
    <source>
        <dbReference type="ARBA" id="ARBA00005272"/>
    </source>
</evidence>
<evidence type="ECO:0000256" key="4">
    <source>
        <dbReference type="ARBA" id="ARBA00022827"/>
    </source>
</evidence>
<dbReference type="OrthoDB" id="9784880at2"/>
<dbReference type="RefSeq" id="WP_093260881.1">
    <property type="nucleotide sequence ID" value="NZ_FNKK01000002.1"/>
</dbReference>
<protein>
    <submittedName>
        <fullName evidence="7">NADH dehydrogenase, FAD-containing subunit</fullName>
    </submittedName>
</protein>
<dbReference type="AlphaFoldDB" id="A0A1H1H091"/>
<evidence type="ECO:0000313" key="7">
    <source>
        <dbReference type="EMBL" id="SDR18854.1"/>
    </source>
</evidence>
<keyword evidence="4" id="KW-0274">FAD</keyword>
<dbReference type="GO" id="GO:0019646">
    <property type="term" value="P:aerobic electron transport chain"/>
    <property type="evidence" value="ECO:0007669"/>
    <property type="project" value="TreeGrafter"/>
</dbReference>
<proteinExistence type="inferred from homology"/>